<dbReference type="AlphaFoldDB" id="A0A0B7BXJ7"/>
<feature type="non-terminal residue" evidence="2">
    <location>
        <position position="117"/>
    </location>
</feature>
<name>A0A0B7BXJ7_9EUPU</name>
<organism evidence="2">
    <name type="scientific">Arion vulgaris</name>
    <dbReference type="NCBI Taxonomy" id="1028688"/>
    <lineage>
        <taxon>Eukaryota</taxon>
        <taxon>Metazoa</taxon>
        <taxon>Spiralia</taxon>
        <taxon>Lophotrochozoa</taxon>
        <taxon>Mollusca</taxon>
        <taxon>Gastropoda</taxon>
        <taxon>Heterobranchia</taxon>
        <taxon>Euthyneura</taxon>
        <taxon>Panpulmonata</taxon>
        <taxon>Eupulmonata</taxon>
        <taxon>Stylommatophora</taxon>
        <taxon>Helicina</taxon>
        <taxon>Arionoidea</taxon>
        <taxon>Arionidae</taxon>
        <taxon>Arion</taxon>
    </lineage>
</organism>
<accession>A0A0B7BXJ7</accession>
<evidence type="ECO:0000313" key="2">
    <source>
        <dbReference type="EMBL" id="CEK97642.1"/>
    </source>
</evidence>
<sequence>DDMDDEDEDEDCDEDEDMIEEEINEEERQVLERMKQTKNNEEIIPEPGEIRHNAKRIKLEHNNDDKGEEENLPSDLSMKSKPVESLLSEVMKNTGLNDIQTYNEAYKAALAESQETG</sequence>
<feature type="non-terminal residue" evidence="2">
    <location>
        <position position="1"/>
    </location>
</feature>
<gene>
    <name evidence="2" type="primary">ORF216460</name>
</gene>
<reference evidence="2" key="1">
    <citation type="submission" date="2014-12" db="EMBL/GenBank/DDBJ databases">
        <title>Insight into the proteome of Arion vulgaris.</title>
        <authorList>
            <person name="Aradska J."/>
            <person name="Bulat T."/>
            <person name="Smidak R."/>
            <person name="Sarate P."/>
            <person name="Gangsoo J."/>
            <person name="Sialana F."/>
            <person name="Bilban M."/>
            <person name="Lubec G."/>
        </authorList>
    </citation>
    <scope>NUCLEOTIDE SEQUENCE</scope>
    <source>
        <tissue evidence="2">Skin</tissue>
    </source>
</reference>
<dbReference type="EMBL" id="HACG01050777">
    <property type="protein sequence ID" value="CEK97642.1"/>
    <property type="molecule type" value="Transcribed_RNA"/>
</dbReference>
<evidence type="ECO:0000256" key="1">
    <source>
        <dbReference type="SAM" id="MobiDB-lite"/>
    </source>
</evidence>
<feature type="compositionally biased region" description="Basic and acidic residues" evidence="1">
    <location>
        <begin position="48"/>
        <end position="65"/>
    </location>
</feature>
<feature type="region of interest" description="Disordered" evidence="1">
    <location>
        <begin position="33"/>
        <end position="79"/>
    </location>
</feature>
<proteinExistence type="predicted"/>
<protein>
    <submittedName>
        <fullName evidence="2">Uncharacterized protein</fullName>
    </submittedName>
</protein>